<name>A0A848DD17_9PSEU</name>
<dbReference type="EMBL" id="JAAXKZ010000005">
    <property type="protein sequence ID" value="NMH90457.1"/>
    <property type="molecule type" value="Genomic_DNA"/>
</dbReference>
<gene>
    <name evidence="2" type="ORF">HF519_02410</name>
</gene>
<evidence type="ECO:0000313" key="2">
    <source>
        <dbReference type="EMBL" id="NMH90457.1"/>
    </source>
</evidence>
<evidence type="ECO:0000313" key="3">
    <source>
        <dbReference type="Proteomes" id="UP000586918"/>
    </source>
</evidence>
<accession>A0A848DD17</accession>
<dbReference type="InterPro" id="IPR029442">
    <property type="entry name" value="GyrI-like"/>
</dbReference>
<evidence type="ECO:0000259" key="1">
    <source>
        <dbReference type="Pfam" id="PF06445"/>
    </source>
</evidence>
<dbReference type="Proteomes" id="UP000586918">
    <property type="component" value="Unassembled WGS sequence"/>
</dbReference>
<comment type="caution">
    <text evidence="2">The sequence shown here is derived from an EMBL/GenBank/DDBJ whole genome shotgun (WGS) entry which is preliminary data.</text>
</comment>
<sequence length="216" mass="24685">MIVTLVGPGELVTAKLDFKRDLECYTAKRNSPQVIDVPDLEYLMIDGYGDPNTPAYVDAVSALYPVAYKLKFASKRNLDRDYVVMPLEGLWWADDMGTFTTARDKTQWEWTLMIMVPDWITAEMFTDAVEQVGMKDRPTRLGDLRLEALSEGRCVQALHVGAYDDEAELLRYMHEEFIPDQGLKMVGKHHEIYLSDPRRAEPAKLRTILRQPVADA</sequence>
<reference evidence="2 3" key="1">
    <citation type="submission" date="2020-04" db="EMBL/GenBank/DDBJ databases">
        <authorList>
            <person name="Klaysubun C."/>
            <person name="Duangmal K."/>
            <person name="Lipun K."/>
        </authorList>
    </citation>
    <scope>NUCLEOTIDE SEQUENCE [LARGE SCALE GENOMIC DNA]</scope>
    <source>
        <strain evidence="2 3">DSM 45300</strain>
    </source>
</reference>
<dbReference type="InterPro" id="IPR011256">
    <property type="entry name" value="Reg_factor_effector_dom_sf"/>
</dbReference>
<dbReference type="SUPFAM" id="SSF55136">
    <property type="entry name" value="Probable bacterial effector-binding domain"/>
    <property type="match status" value="1"/>
</dbReference>
<feature type="domain" description="GyrI-like small molecule binding" evidence="1">
    <location>
        <begin position="32"/>
        <end position="208"/>
    </location>
</feature>
<dbReference type="InterPro" id="IPR008319">
    <property type="entry name" value="GyrI-like_CCH_Lin2189-like"/>
</dbReference>
<dbReference type="AlphaFoldDB" id="A0A848DD17"/>
<dbReference type="Pfam" id="PF06445">
    <property type="entry name" value="GyrI-like"/>
    <property type="match status" value="1"/>
</dbReference>
<dbReference type="PIRSF" id="PIRSF031644">
    <property type="entry name" value="UCP031644"/>
    <property type="match status" value="1"/>
</dbReference>
<keyword evidence="3" id="KW-1185">Reference proteome</keyword>
<dbReference type="Gene3D" id="3.20.80.10">
    <property type="entry name" value="Regulatory factor, effector binding domain"/>
    <property type="match status" value="1"/>
</dbReference>
<organism evidence="2 3">
    <name type="scientific">Pseudonocardia bannensis</name>
    <dbReference type="NCBI Taxonomy" id="630973"/>
    <lineage>
        <taxon>Bacteria</taxon>
        <taxon>Bacillati</taxon>
        <taxon>Actinomycetota</taxon>
        <taxon>Actinomycetes</taxon>
        <taxon>Pseudonocardiales</taxon>
        <taxon>Pseudonocardiaceae</taxon>
        <taxon>Pseudonocardia</taxon>
    </lineage>
</organism>
<protein>
    <recommendedName>
        <fullName evidence="1">GyrI-like small molecule binding domain-containing protein</fullName>
    </recommendedName>
</protein>
<proteinExistence type="predicted"/>